<keyword evidence="3" id="KW-1185">Reference proteome</keyword>
<proteinExistence type="predicted"/>
<feature type="domain" description="Small ribosomal subunit protein mS35 mitochondrial conserved" evidence="2">
    <location>
        <begin position="223"/>
        <end position="295"/>
    </location>
</feature>
<reference evidence="4" key="1">
    <citation type="submission" date="2022-11" db="UniProtKB">
        <authorList>
            <consortium name="WormBaseParasite"/>
        </authorList>
    </citation>
    <scope>IDENTIFICATION</scope>
</reference>
<organism evidence="3 4">
    <name type="scientific">Plectus sambesii</name>
    <dbReference type="NCBI Taxonomy" id="2011161"/>
    <lineage>
        <taxon>Eukaryota</taxon>
        <taxon>Metazoa</taxon>
        <taxon>Ecdysozoa</taxon>
        <taxon>Nematoda</taxon>
        <taxon>Chromadorea</taxon>
        <taxon>Plectida</taxon>
        <taxon>Plectina</taxon>
        <taxon>Plectoidea</taxon>
        <taxon>Plectidae</taxon>
        <taxon>Plectus</taxon>
    </lineage>
</organism>
<feature type="region of interest" description="Disordered" evidence="1">
    <location>
        <begin position="336"/>
        <end position="359"/>
    </location>
</feature>
<dbReference type="InterPro" id="IPR019349">
    <property type="entry name" value="Ribosomal_mS35_mit"/>
</dbReference>
<dbReference type="InterPro" id="IPR039848">
    <property type="entry name" value="Ribosomal_mS35_mt"/>
</dbReference>
<dbReference type="WBParaSite" id="PSAMB.scaffold33size106536.g784.t1">
    <property type="protein sequence ID" value="PSAMB.scaffold33size106536.g784.t1"/>
    <property type="gene ID" value="PSAMB.scaffold33size106536.g784"/>
</dbReference>
<dbReference type="AlphaFoldDB" id="A0A914W9L1"/>
<dbReference type="GO" id="GO:0005763">
    <property type="term" value="C:mitochondrial small ribosomal subunit"/>
    <property type="evidence" value="ECO:0007669"/>
    <property type="project" value="TreeGrafter"/>
</dbReference>
<dbReference type="Pfam" id="PF10213">
    <property type="entry name" value="MRP-S28"/>
    <property type="match status" value="1"/>
</dbReference>
<accession>A0A914W9L1</accession>
<evidence type="ECO:0000313" key="4">
    <source>
        <dbReference type="WBParaSite" id="PSAMB.scaffold33size106536.g784.t1"/>
    </source>
</evidence>
<dbReference type="Proteomes" id="UP000887566">
    <property type="component" value="Unplaced"/>
</dbReference>
<dbReference type="PANTHER" id="PTHR13490">
    <property type="entry name" value="MITOCHONDRIAL 28S RIBOSOMAL PROTEIN S28"/>
    <property type="match status" value="1"/>
</dbReference>
<dbReference type="GO" id="GO:0032543">
    <property type="term" value="P:mitochondrial translation"/>
    <property type="evidence" value="ECO:0007669"/>
    <property type="project" value="InterPro"/>
</dbReference>
<sequence>MLRRAAVKSSCVLAPTKGRQLDALLPVTFVSSRGDSSLAEKVKRWGTKEDFSEYDEEKRRELEVDEQGEPFRQLFVKPNRLLPTAMRLLEKTGVEEKKRTHIVIDSLARRTPRCDEMPTDQDWPSVWPMAASFKAAAVPLPIRMGWQKKFSNRPPPDKIANLELVKIPNFLHLTPKHIERQCAAIKKFCTKWPEELKTSTYWQPYLPLTTSYSDYVHAGTSLRDMRSRIVTLQIKVSDLKLNEHANDKLIRLAGHRYDETNDILTIVTDRCYTRQQNRDYAVYLLTALYRESKKVEQWESLRSRDDERRVSFKGSHSETATYDVIRKAAAALAQSSDSAEKAKLDTVPPPAKDISPDAEVDAIAKHPVVERHSKAWEKYRNKPETVEDAREYGRSVRDLLGIPALQGEQRHSPPSS</sequence>
<name>A0A914W9L1_9BILA</name>
<evidence type="ECO:0000313" key="3">
    <source>
        <dbReference type="Proteomes" id="UP000887566"/>
    </source>
</evidence>
<evidence type="ECO:0000256" key="1">
    <source>
        <dbReference type="SAM" id="MobiDB-lite"/>
    </source>
</evidence>
<evidence type="ECO:0000259" key="2">
    <source>
        <dbReference type="Pfam" id="PF10213"/>
    </source>
</evidence>
<dbReference type="PANTHER" id="PTHR13490:SF0">
    <property type="entry name" value="SMALL RIBOSOMAL SUBUNIT PROTEIN MS35"/>
    <property type="match status" value="1"/>
</dbReference>
<dbReference type="GO" id="GO:0003735">
    <property type="term" value="F:structural constituent of ribosome"/>
    <property type="evidence" value="ECO:0007669"/>
    <property type="project" value="InterPro"/>
</dbReference>
<protein>
    <submittedName>
        <fullName evidence="4">Ribosomal protein S24/S35 mitochondrial conserved domain-containing protein</fullName>
    </submittedName>
</protein>